<name>A0A6C0AYK8_9ZZZZ</name>
<reference evidence="2" key="1">
    <citation type="journal article" date="2020" name="Nature">
        <title>Giant virus diversity and host interactions through global metagenomics.</title>
        <authorList>
            <person name="Schulz F."/>
            <person name="Roux S."/>
            <person name="Paez-Espino D."/>
            <person name="Jungbluth S."/>
            <person name="Walsh D.A."/>
            <person name="Denef V.J."/>
            <person name="McMahon K.D."/>
            <person name="Konstantinidis K.T."/>
            <person name="Eloe-Fadrosh E.A."/>
            <person name="Kyrpides N.C."/>
            <person name="Woyke T."/>
        </authorList>
    </citation>
    <scope>NUCLEOTIDE SEQUENCE</scope>
    <source>
        <strain evidence="2">GVMAG-S-ERX556022-25</strain>
    </source>
</reference>
<protein>
    <submittedName>
        <fullName evidence="2">Uncharacterized protein</fullName>
    </submittedName>
</protein>
<evidence type="ECO:0000313" key="2">
    <source>
        <dbReference type="EMBL" id="QHS84553.1"/>
    </source>
</evidence>
<evidence type="ECO:0000256" key="1">
    <source>
        <dbReference type="SAM" id="MobiDB-lite"/>
    </source>
</evidence>
<dbReference type="AlphaFoldDB" id="A0A6C0AYK8"/>
<feature type="compositionally biased region" description="Basic residues" evidence="1">
    <location>
        <begin position="146"/>
        <end position="156"/>
    </location>
</feature>
<dbReference type="EMBL" id="MN738809">
    <property type="protein sequence ID" value="QHS84553.1"/>
    <property type="molecule type" value="Genomic_DNA"/>
</dbReference>
<proteinExistence type="predicted"/>
<feature type="region of interest" description="Disordered" evidence="1">
    <location>
        <begin position="137"/>
        <end position="173"/>
    </location>
</feature>
<accession>A0A6C0AYK8</accession>
<sequence>MSFDECQELKNIKYKTMLLNGNKKLLSSITNDISNIDLLLDEENAQNKKESWNKLDKSIKMDKINDYIVSLTSKYKLNKLEIKNLREYLSSNLDKKNLYKNKEVTYIKESGKLENIHNLHFNNSTRKFTLRKNVQHVSTAKALGPTRKKNKSKSNRGKLSNSPRSESPKSECS</sequence>
<organism evidence="2">
    <name type="scientific">viral metagenome</name>
    <dbReference type="NCBI Taxonomy" id="1070528"/>
    <lineage>
        <taxon>unclassified sequences</taxon>
        <taxon>metagenomes</taxon>
        <taxon>organismal metagenomes</taxon>
    </lineage>
</organism>